<reference evidence="2" key="2">
    <citation type="journal article" date="2021" name="PeerJ">
        <title>Extensive microbial diversity within the chicken gut microbiome revealed by metagenomics and culture.</title>
        <authorList>
            <person name="Gilroy R."/>
            <person name="Ravi A."/>
            <person name="Getino M."/>
            <person name="Pursley I."/>
            <person name="Horton D.L."/>
            <person name="Alikhan N.F."/>
            <person name="Baker D."/>
            <person name="Gharbi K."/>
            <person name="Hall N."/>
            <person name="Watson M."/>
            <person name="Adriaenssens E.M."/>
            <person name="Foster-Nyarko E."/>
            <person name="Jarju S."/>
            <person name="Secka A."/>
            <person name="Antonio M."/>
            <person name="Oren A."/>
            <person name="Chaudhuri R.R."/>
            <person name="La Ragione R."/>
            <person name="Hildebrand F."/>
            <person name="Pallen M.J."/>
        </authorList>
    </citation>
    <scope>NUCLEOTIDE SEQUENCE</scope>
    <source>
        <strain evidence="2">7463</strain>
    </source>
</reference>
<dbReference type="GO" id="GO:0019867">
    <property type="term" value="C:outer membrane"/>
    <property type="evidence" value="ECO:0007669"/>
    <property type="project" value="InterPro"/>
</dbReference>
<accession>A0A9D1LFM2</accession>
<evidence type="ECO:0000259" key="1">
    <source>
        <dbReference type="PROSITE" id="PS51208"/>
    </source>
</evidence>
<dbReference type="SUPFAM" id="SSF103515">
    <property type="entry name" value="Autotransporter"/>
    <property type="match status" value="1"/>
</dbReference>
<dbReference type="PANTHER" id="PTHR35037:SF3">
    <property type="entry name" value="C-TERMINAL REGION OF AIDA-LIKE PROTEIN"/>
    <property type="match status" value="1"/>
</dbReference>
<protein>
    <submittedName>
        <fullName evidence="2">Autotransporter outer membrane beta-barrel domain-containing protein</fullName>
    </submittedName>
</protein>
<sequence>RSNQFNYSGDAISVNKGVINLTFGKGTQWVGRADDFKDADSEDWRQAHKGEFGDVVSDLLSSGQINVSMSEGAYWNVTGQSWVSKLDGQGTIDLRGSDTGGYALHIGEVTGSNTFLVNLDKDNKAQSDMIYVYNGSGADEQNVVISNRDEVLSSMEVGDRVRFATVANASGGFVSEGMDTEVKGDGVKTFGKSTQIRDAGVKNVNFKVVYEPYHSDQSSEADNLGYNGGEEFNDVKPGNDYVEAIYSEGENPYNVYIERAEDIADVTDPDDPSQNVTDAGRTIIDMSRANYANAVQMDTLNKRQGEMRYSQGREDGLWVRIRHDDIGKKSSFRLDNTMIEVGVDSRYVKDNGEFHTGVALDYMNGDTDYHHISGSGDLDRYGAWMYLTWLGNEGDYSDLVLKFGHLESDFKIWAPTTGERIRGDYDNDVFLVSYEQGKKFQNEEKWFIEPQAQLQYAYVTSDEYQTSQGTEVRLDGIHSLIGRVGLRIGKDVTRDNPLTFYARGDVMHEFMGDQDIKAKDNTGAMRIRYDNDDTWYSAGAGMTYVRDENTVMYFEAEKVFGASNTSSYIISGGARFLFN</sequence>
<dbReference type="Proteomes" id="UP000824083">
    <property type="component" value="Unassembled WGS sequence"/>
</dbReference>
<dbReference type="SUPFAM" id="SSF51126">
    <property type="entry name" value="Pectin lyase-like"/>
    <property type="match status" value="1"/>
</dbReference>
<evidence type="ECO:0000313" key="3">
    <source>
        <dbReference type="Proteomes" id="UP000824083"/>
    </source>
</evidence>
<dbReference type="EMBL" id="DVMY01000027">
    <property type="protein sequence ID" value="HIU36897.1"/>
    <property type="molecule type" value="Genomic_DNA"/>
</dbReference>
<dbReference type="Pfam" id="PF03797">
    <property type="entry name" value="Autotransporter"/>
    <property type="match status" value="1"/>
</dbReference>
<reference evidence="2" key="1">
    <citation type="submission" date="2020-10" db="EMBL/GenBank/DDBJ databases">
        <authorList>
            <person name="Gilroy R."/>
        </authorList>
    </citation>
    <scope>NUCLEOTIDE SEQUENCE</scope>
    <source>
        <strain evidence="2">7463</strain>
    </source>
</reference>
<dbReference type="Gene3D" id="2.40.128.130">
    <property type="entry name" value="Autotransporter beta-domain"/>
    <property type="match status" value="1"/>
</dbReference>
<dbReference type="InterPro" id="IPR036709">
    <property type="entry name" value="Autotransporte_beta_dom_sf"/>
</dbReference>
<organism evidence="2 3">
    <name type="scientific">Candidatus Aphodousia faecigallinarum</name>
    <dbReference type="NCBI Taxonomy" id="2840677"/>
    <lineage>
        <taxon>Bacteria</taxon>
        <taxon>Pseudomonadati</taxon>
        <taxon>Pseudomonadota</taxon>
        <taxon>Betaproteobacteria</taxon>
        <taxon>Burkholderiales</taxon>
        <taxon>Sutterellaceae</taxon>
        <taxon>Sutterellaceae incertae sedis</taxon>
        <taxon>Candidatus Aphodousia</taxon>
    </lineage>
</organism>
<proteinExistence type="predicted"/>
<dbReference type="AlphaFoldDB" id="A0A9D1LFM2"/>
<dbReference type="InterPro" id="IPR006315">
    <property type="entry name" value="OM_autotransptr_brl_dom"/>
</dbReference>
<dbReference type="InterPro" id="IPR003991">
    <property type="entry name" value="Pertactin_virulence_factor"/>
</dbReference>
<comment type="caution">
    <text evidence="2">The sequence shown here is derived from an EMBL/GenBank/DDBJ whole genome shotgun (WGS) entry which is preliminary data.</text>
</comment>
<dbReference type="PRINTS" id="PR01484">
    <property type="entry name" value="PRTACTNFAMLY"/>
</dbReference>
<dbReference type="InterPro" id="IPR005546">
    <property type="entry name" value="Autotransporte_beta"/>
</dbReference>
<gene>
    <name evidence="2" type="ORF">IAC56_01250</name>
</gene>
<dbReference type="SMART" id="SM00869">
    <property type="entry name" value="Autotransporter"/>
    <property type="match status" value="1"/>
</dbReference>
<dbReference type="NCBIfam" id="TIGR01414">
    <property type="entry name" value="autotrans_barl"/>
    <property type="match status" value="1"/>
</dbReference>
<dbReference type="InterPro" id="IPR051551">
    <property type="entry name" value="Autotransporter_adhesion"/>
</dbReference>
<feature type="non-terminal residue" evidence="2">
    <location>
        <position position="1"/>
    </location>
</feature>
<dbReference type="PROSITE" id="PS51208">
    <property type="entry name" value="AUTOTRANSPORTER"/>
    <property type="match status" value="1"/>
</dbReference>
<name>A0A9D1LFM2_9BURK</name>
<feature type="domain" description="Autotransporter" evidence="1">
    <location>
        <begin position="310"/>
        <end position="578"/>
    </location>
</feature>
<evidence type="ECO:0000313" key="2">
    <source>
        <dbReference type="EMBL" id="HIU36897.1"/>
    </source>
</evidence>
<dbReference type="PANTHER" id="PTHR35037">
    <property type="entry name" value="C-TERMINAL REGION OF AIDA-LIKE PROTEIN"/>
    <property type="match status" value="1"/>
</dbReference>
<dbReference type="InterPro" id="IPR011050">
    <property type="entry name" value="Pectin_lyase_fold/virulence"/>
</dbReference>